<evidence type="ECO:0000313" key="2">
    <source>
        <dbReference type="EMBL" id="EPR65308.1"/>
    </source>
</evidence>
<dbReference type="EMBL" id="ATNM01000197">
    <property type="protein sequence ID" value="EPR65308.1"/>
    <property type="molecule type" value="Genomic_DNA"/>
</dbReference>
<name>S7WM84_9BACT</name>
<comment type="caution">
    <text evidence="2">The sequence shown here is derived from an EMBL/GenBank/DDBJ whole genome shotgun (WGS) entry which is preliminary data.</text>
</comment>
<reference evidence="2 3" key="1">
    <citation type="journal article" date="2013" name="Genome Announc.">
        <title>Draft Genome Sequence of Cyclobacterium qasimii Strain M12-11BT, Isolated from Arctic Marine Sediment.</title>
        <authorList>
            <person name="Shivaji S."/>
            <person name="Ara S."/>
            <person name="Singh A."/>
            <person name="Kumar Pinnaka A."/>
        </authorList>
    </citation>
    <scope>NUCLEOTIDE SEQUENCE [LARGE SCALE GENOMIC DNA]</scope>
    <source>
        <strain evidence="2 3">M12-11B</strain>
    </source>
</reference>
<dbReference type="AlphaFoldDB" id="S7WM84"/>
<feature type="region of interest" description="Disordered" evidence="1">
    <location>
        <begin position="30"/>
        <end position="57"/>
    </location>
</feature>
<organism evidence="2 3">
    <name type="scientific">Cyclobacterium qasimii M12-11B</name>
    <dbReference type="NCBI Taxonomy" id="641524"/>
    <lineage>
        <taxon>Bacteria</taxon>
        <taxon>Pseudomonadati</taxon>
        <taxon>Bacteroidota</taxon>
        <taxon>Cytophagia</taxon>
        <taxon>Cytophagales</taxon>
        <taxon>Cyclobacteriaceae</taxon>
        <taxon>Cyclobacterium</taxon>
    </lineage>
</organism>
<protein>
    <submittedName>
        <fullName evidence="2">Uncharacterized protein</fullName>
    </submittedName>
</protein>
<accession>S7WM84</accession>
<proteinExistence type="predicted"/>
<evidence type="ECO:0000256" key="1">
    <source>
        <dbReference type="SAM" id="MobiDB-lite"/>
    </source>
</evidence>
<sequence>MGLALLSNFIHKTTGLLFISFPLMKRNEPKKNLAKTKSHHTLPNAPRSFGPATAPLL</sequence>
<gene>
    <name evidence="2" type="ORF">ADICYQ_5841</name>
</gene>
<dbReference type="Proteomes" id="UP000014974">
    <property type="component" value="Unassembled WGS sequence"/>
</dbReference>
<evidence type="ECO:0000313" key="3">
    <source>
        <dbReference type="Proteomes" id="UP000014974"/>
    </source>
</evidence>